<feature type="compositionally biased region" description="Basic and acidic residues" evidence="1">
    <location>
        <begin position="79"/>
        <end position="93"/>
    </location>
</feature>
<evidence type="ECO:0000313" key="3">
    <source>
        <dbReference type="Proteomes" id="UP000078541"/>
    </source>
</evidence>
<keyword evidence="3" id="KW-1185">Reference proteome</keyword>
<gene>
    <name evidence="2" type="ORF">ALC56_01297</name>
</gene>
<dbReference type="Proteomes" id="UP000078541">
    <property type="component" value="Unassembled WGS sequence"/>
</dbReference>
<organism evidence="2 3">
    <name type="scientific">Trachymyrmex septentrionalis</name>
    <dbReference type="NCBI Taxonomy" id="34720"/>
    <lineage>
        <taxon>Eukaryota</taxon>
        <taxon>Metazoa</taxon>
        <taxon>Ecdysozoa</taxon>
        <taxon>Arthropoda</taxon>
        <taxon>Hexapoda</taxon>
        <taxon>Insecta</taxon>
        <taxon>Pterygota</taxon>
        <taxon>Neoptera</taxon>
        <taxon>Endopterygota</taxon>
        <taxon>Hymenoptera</taxon>
        <taxon>Apocrita</taxon>
        <taxon>Aculeata</taxon>
        <taxon>Formicoidea</taxon>
        <taxon>Formicidae</taxon>
        <taxon>Myrmicinae</taxon>
        <taxon>Trachymyrmex</taxon>
    </lineage>
</organism>
<feature type="region of interest" description="Disordered" evidence="1">
    <location>
        <begin position="1"/>
        <end position="113"/>
    </location>
</feature>
<feature type="region of interest" description="Disordered" evidence="1">
    <location>
        <begin position="153"/>
        <end position="197"/>
    </location>
</feature>
<evidence type="ECO:0000313" key="2">
    <source>
        <dbReference type="EMBL" id="KYN44235.1"/>
    </source>
</evidence>
<feature type="compositionally biased region" description="Basic residues" evidence="1">
    <location>
        <begin position="1"/>
        <end position="11"/>
    </location>
</feature>
<reference evidence="2 3" key="1">
    <citation type="submission" date="2016-03" db="EMBL/GenBank/DDBJ databases">
        <title>Trachymyrmex septentrionalis WGS genome.</title>
        <authorList>
            <person name="Nygaard S."/>
            <person name="Hu H."/>
            <person name="Boomsma J."/>
            <person name="Zhang G."/>
        </authorList>
    </citation>
    <scope>NUCLEOTIDE SEQUENCE [LARGE SCALE GENOMIC DNA]</scope>
    <source>
        <strain evidence="2">Tsep2-gDNA-1</strain>
        <tissue evidence="2">Whole body</tissue>
    </source>
</reference>
<accession>A0A151K0J8</accession>
<protein>
    <submittedName>
        <fullName evidence="2">Uncharacterized protein</fullName>
    </submittedName>
</protein>
<feature type="compositionally biased region" description="Basic and acidic residues" evidence="1">
    <location>
        <begin position="19"/>
        <end position="72"/>
    </location>
</feature>
<feature type="compositionally biased region" description="Basic and acidic residues" evidence="1">
    <location>
        <begin position="183"/>
        <end position="197"/>
    </location>
</feature>
<evidence type="ECO:0000256" key="1">
    <source>
        <dbReference type="SAM" id="MobiDB-lite"/>
    </source>
</evidence>
<dbReference type="AlphaFoldDB" id="A0A151K0J8"/>
<proteinExistence type="predicted"/>
<name>A0A151K0J8_9HYME</name>
<dbReference type="STRING" id="34720.A0A151K0J8"/>
<sequence>MRRRRKVHRNPGKNPYQHRRGEERETRSPDNSVEKINRLDRVEEKNVTIEISRKPAKRLERDEHDRFDRQENEENLVARGDRKEEEGDRDGKRKSASTDGENDLGEARKRTVNPSNPIEYQIIERALCGTRLKSIAKIMRKIVRYETRSVKPGLKCSGNVKTPVPPSSSRNKEKKVAKVQKPVVEERQEEVGSKYVK</sequence>
<dbReference type="EMBL" id="KQ981248">
    <property type="protein sequence ID" value="KYN44235.1"/>
    <property type="molecule type" value="Genomic_DNA"/>
</dbReference>